<name>A0A1C0Y8Q0_9BACL</name>
<dbReference type="InterPro" id="IPR037185">
    <property type="entry name" value="EmrE-like"/>
</dbReference>
<comment type="caution">
    <text evidence="9">The sequence shown here is derived from an EMBL/GenBank/DDBJ whole genome shotgun (WGS) entry which is preliminary data.</text>
</comment>
<feature type="transmembrane region" description="Helical" evidence="7">
    <location>
        <begin position="7"/>
        <end position="24"/>
    </location>
</feature>
<feature type="transmembrane region" description="Helical" evidence="7">
    <location>
        <begin position="174"/>
        <end position="194"/>
    </location>
</feature>
<dbReference type="Proteomes" id="UP000093199">
    <property type="component" value="Unassembled WGS sequence"/>
</dbReference>
<dbReference type="AlphaFoldDB" id="A0A1C0Y8Q0"/>
<evidence type="ECO:0000256" key="1">
    <source>
        <dbReference type="ARBA" id="ARBA00004651"/>
    </source>
</evidence>
<keyword evidence="5 7" id="KW-1133">Transmembrane helix</keyword>
<protein>
    <recommendedName>
        <fullName evidence="8">EamA domain-containing protein</fullName>
    </recommendedName>
</protein>
<comment type="similarity">
    <text evidence="2">Belongs to the EamA transporter family.</text>
</comment>
<dbReference type="InterPro" id="IPR000620">
    <property type="entry name" value="EamA_dom"/>
</dbReference>
<evidence type="ECO:0000313" key="9">
    <source>
        <dbReference type="EMBL" id="OCS83531.1"/>
    </source>
</evidence>
<feature type="transmembrane region" description="Helical" evidence="7">
    <location>
        <begin position="261"/>
        <end position="279"/>
    </location>
</feature>
<proteinExistence type="inferred from homology"/>
<feature type="transmembrane region" description="Helical" evidence="7">
    <location>
        <begin position="148"/>
        <end position="167"/>
    </location>
</feature>
<evidence type="ECO:0000256" key="5">
    <source>
        <dbReference type="ARBA" id="ARBA00022989"/>
    </source>
</evidence>
<evidence type="ECO:0000259" key="8">
    <source>
        <dbReference type="Pfam" id="PF00892"/>
    </source>
</evidence>
<evidence type="ECO:0000256" key="6">
    <source>
        <dbReference type="ARBA" id="ARBA00023136"/>
    </source>
</evidence>
<keyword evidence="6 7" id="KW-0472">Membrane</keyword>
<gene>
    <name evidence="9" type="ORF">A6M13_04405</name>
</gene>
<feature type="transmembrane region" description="Helical" evidence="7">
    <location>
        <begin position="64"/>
        <end position="87"/>
    </location>
</feature>
<evidence type="ECO:0000313" key="10">
    <source>
        <dbReference type="Proteomes" id="UP000093199"/>
    </source>
</evidence>
<evidence type="ECO:0000256" key="4">
    <source>
        <dbReference type="ARBA" id="ARBA00022692"/>
    </source>
</evidence>
<dbReference type="InterPro" id="IPR051258">
    <property type="entry name" value="Diverse_Substrate_Transporter"/>
</dbReference>
<feature type="domain" description="EamA" evidence="8">
    <location>
        <begin position="5"/>
        <end position="135"/>
    </location>
</feature>
<dbReference type="PANTHER" id="PTHR42920">
    <property type="entry name" value="OS03G0707200 PROTEIN-RELATED"/>
    <property type="match status" value="1"/>
</dbReference>
<feature type="transmembrane region" description="Helical" evidence="7">
    <location>
        <begin position="30"/>
        <end position="52"/>
    </location>
</feature>
<feature type="domain" description="EamA" evidence="8">
    <location>
        <begin position="144"/>
        <end position="276"/>
    </location>
</feature>
<dbReference type="STRING" id="33978.A6M13_04405"/>
<organism evidence="9 10">
    <name type="scientific">Caryophanon tenue</name>
    <dbReference type="NCBI Taxonomy" id="33978"/>
    <lineage>
        <taxon>Bacteria</taxon>
        <taxon>Bacillati</taxon>
        <taxon>Bacillota</taxon>
        <taxon>Bacilli</taxon>
        <taxon>Bacillales</taxon>
        <taxon>Caryophanaceae</taxon>
        <taxon>Caryophanon</taxon>
    </lineage>
</organism>
<dbReference type="GO" id="GO:0005886">
    <property type="term" value="C:plasma membrane"/>
    <property type="evidence" value="ECO:0007669"/>
    <property type="project" value="UniProtKB-SubCell"/>
</dbReference>
<evidence type="ECO:0000256" key="2">
    <source>
        <dbReference type="ARBA" id="ARBA00007362"/>
    </source>
</evidence>
<dbReference type="Pfam" id="PF00892">
    <property type="entry name" value="EamA"/>
    <property type="match status" value="2"/>
</dbReference>
<keyword evidence="4 7" id="KW-0812">Transmembrane</keyword>
<comment type="subcellular location">
    <subcellularLocation>
        <location evidence="1">Cell membrane</location>
        <topology evidence="1">Multi-pass membrane protein</topology>
    </subcellularLocation>
</comment>
<keyword evidence="3" id="KW-1003">Cell membrane</keyword>
<dbReference type="EMBL" id="MASJ01000034">
    <property type="protein sequence ID" value="OCS83531.1"/>
    <property type="molecule type" value="Genomic_DNA"/>
</dbReference>
<dbReference type="RefSeq" id="WP_066546779.1">
    <property type="nucleotide sequence ID" value="NZ_MASJ01000034.1"/>
</dbReference>
<feature type="transmembrane region" description="Helical" evidence="7">
    <location>
        <begin position="119"/>
        <end position="136"/>
    </location>
</feature>
<feature type="transmembrane region" description="Helical" evidence="7">
    <location>
        <begin position="236"/>
        <end position="255"/>
    </location>
</feature>
<dbReference type="PANTHER" id="PTHR42920:SF5">
    <property type="entry name" value="EAMA DOMAIN-CONTAINING PROTEIN"/>
    <property type="match status" value="1"/>
</dbReference>
<reference evidence="9 10" key="1">
    <citation type="submission" date="2016-07" db="EMBL/GenBank/DDBJ databases">
        <title>Caryophanon tenue genome sequencing.</title>
        <authorList>
            <person name="Verma A."/>
            <person name="Pal Y."/>
            <person name="Krishnamurthi S."/>
        </authorList>
    </citation>
    <scope>NUCLEOTIDE SEQUENCE [LARGE SCALE GENOMIC DNA]</scope>
    <source>
        <strain evidence="9 10">DSM 14152</strain>
    </source>
</reference>
<evidence type="ECO:0000256" key="7">
    <source>
        <dbReference type="SAM" id="Phobius"/>
    </source>
</evidence>
<evidence type="ECO:0000256" key="3">
    <source>
        <dbReference type="ARBA" id="ARBA00022475"/>
    </source>
</evidence>
<feature type="transmembrane region" description="Helical" evidence="7">
    <location>
        <begin position="93"/>
        <end position="112"/>
    </location>
</feature>
<accession>A0A1C0Y8Q0</accession>
<dbReference type="SUPFAM" id="SSF103481">
    <property type="entry name" value="Multidrug resistance efflux transporter EmrE"/>
    <property type="match status" value="2"/>
</dbReference>
<dbReference type="OrthoDB" id="9804865at2"/>
<keyword evidence="10" id="KW-1185">Reference proteome</keyword>
<feature type="transmembrane region" description="Helical" evidence="7">
    <location>
        <begin position="206"/>
        <end position="224"/>
    </location>
</feature>
<sequence length="294" mass="32271">MAKYKGEILMLITALMWGSGFIGMDIGLEYLTVLQLMAGRFTVATIILCIVFRKKLALISRAVLWKGAVLGSILFLAFVIQTYGLLYTTPSKNAFLTALNVIFVPLLAYIIYKRRFDRFEISAAVIALIGIGFLSLQGSMTMNLGDMLSILCALAFAFDIFYTNVFVKKEDALALTIVQFITAAFLSVVTAAMLGELTLDVPAEGMYAILYLAVFCTVIAYVCQNVGMQYANPTKSAIILSTEALFGTILSVIILHELLTGRMVIGCILIFAAILLAEIKPTFRRKKEMPVESS</sequence>